<reference evidence="1" key="1">
    <citation type="submission" date="2013-08" db="EMBL/GenBank/DDBJ databases">
        <authorList>
            <person name="Mendez C."/>
            <person name="Richter M."/>
            <person name="Ferrer M."/>
            <person name="Sanchez J."/>
        </authorList>
    </citation>
    <scope>NUCLEOTIDE SEQUENCE</scope>
</reference>
<reference evidence="1" key="2">
    <citation type="journal article" date="2014" name="ISME J.">
        <title>Microbial stratification in low pH oxic and suboxic macroscopic growths along an acid mine drainage.</title>
        <authorList>
            <person name="Mendez-Garcia C."/>
            <person name="Mesa V."/>
            <person name="Sprenger R.R."/>
            <person name="Richter M."/>
            <person name="Diez M.S."/>
            <person name="Solano J."/>
            <person name="Bargiela R."/>
            <person name="Golyshina O.V."/>
            <person name="Manteca A."/>
            <person name="Ramos J.L."/>
            <person name="Gallego J.R."/>
            <person name="Llorente I."/>
            <person name="Martins Dos Santos V.A."/>
            <person name="Jensen O.N."/>
            <person name="Pelaez A.I."/>
            <person name="Sanchez J."/>
            <person name="Ferrer M."/>
        </authorList>
    </citation>
    <scope>NUCLEOTIDE SEQUENCE</scope>
</reference>
<comment type="caution">
    <text evidence="1">The sequence shown here is derived from an EMBL/GenBank/DDBJ whole genome shotgun (WGS) entry which is preliminary data.</text>
</comment>
<name>T0ZRE1_9ZZZZ</name>
<dbReference type="AlphaFoldDB" id="T0ZRE1"/>
<evidence type="ECO:0000313" key="1">
    <source>
        <dbReference type="EMBL" id="EQD32400.1"/>
    </source>
</evidence>
<protein>
    <submittedName>
        <fullName evidence="1">Uncharacterized protein</fullName>
    </submittedName>
</protein>
<accession>T0ZRE1</accession>
<organism evidence="1">
    <name type="scientific">mine drainage metagenome</name>
    <dbReference type="NCBI Taxonomy" id="410659"/>
    <lineage>
        <taxon>unclassified sequences</taxon>
        <taxon>metagenomes</taxon>
        <taxon>ecological metagenomes</taxon>
    </lineage>
</organism>
<proteinExistence type="predicted"/>
<dbReference type="EMBL" id="AUZX01014405">
    <property type="protein sequence ID" value="EQD32400.1"/>
    <property type="molecule type" value="Genomic_DNA"/>
</dbReference>
<sequence length="69" mass="7258">ELAVAEDVLTAIRHSGRAPLYARVDLLRDPAGAPRVLELELAEPSLFLNYAAGAAERFAASITEALGAP</sequence>
<feature type="non-terminal residue" evidence="1">
    <location>
        <position position="1"/>
    </location>
</feature>
<gene>
    <name evidence="1" type="ORF">B1A_19525</name>
</gene>